<dbReference type="Proteomes" id="UP000076502">
    <property type="component" value="Unassembled WGS sequence"/>
</dbReference>
<keyword evidence="1 4" id="KW-0808">Transferase</keyword>
<evidence type="ECO:0000256" key="2">
    <source>
        <dbReference type="ARBA" id="ARBA00022741"/>
    </source>
</evidence>
<keyword evidence="2" id="KW-0547">Nucleotide-binding</keyword>
<dbReference type="HAMAP" id="MF_00235">
    <property type="entry name" value="Adenylate_kinase_Adk"/>
    <property type="match status" value="1"/>
</dbReference>
<reference evidence="5 6" key="1">
    <citation type="submission" date="2015-07" db="EMBL/GenBank/DDBJ databases">
        <title>The genome of Dufourea novaeangliae.</title>
        <authorList>
            <person name="Pan H."/>
            <person name="Kapheim K."/>
        </authorList>
    </citation>
    <scope>NUCLEOTIDE SEQUENCE [LARGE SCALE GENOMIC DNA]</scope>
    <source>
        <strain evidence="5">0120121106</strain>
        <tissue evidence="5">Whole body</tissue>
    </source>
</reference>
<dbReference type="GO" id="GO:0006139">
    <property type="term" value="P:nucleobase-containing compound metabolic process"/>
    <property type="evidence" value="ECO:0007669"/>
    <property type="project" value="InterPro"/>
</dbReference>
<dbReference type="InterPro" id="IPR027417">
    <property type="entry name" value="P-loop_NTPase"/>
</dbReference>
<protein>
    <submittedName>
        <fullName evidence="5">Adenylate kinase isoenzyme 5</fullName>
    </submittedName>
</protein>
<dbReference type="SUPFAM" id="SSF52540">
    <property type="entry name" value="P-loop containing nucleoside triphosphate hydrolases"/>
    <property type="match status" value="1"/>
</dbReference>
<name>A0A154P9E3_DUFNO</name>
<dbReference type="EMBL" id="KQ434849">
    <property type="protein sequence ID" value="KZC08525.1"/>
    <property type="molecule type" value="Genomic_DNA"/>
</dbReference>
<sequence length="225" mass="25856">MGNCLQPNEPECNNIPRATSITVDTTPIKERNVPIIFLLGGPGAGKRTLCTKVAEKYDFLDIISSDLIRQEISKRTERAFTLARLMSQGRLVPTNVLLELIASKMLNNLSNKNGVIMSGFPRQKDQCRIFERHVRPPDLVLYLNVRNSVLSDRIMGRMVTITESPLIHYEDIRKQIREFHKRNRPIRKYYKKVLVIIDGESDPINVYEEACEAIDNVLMRRMSNT</sequence>
<dbReference type="OrthoDB" id="442176at2759"/>
<evidence type="ECO:0000256" key="1">
    <source>
        <dbReference type="ARBA" id="ARBA00022679"/>
    </source>
</evidence>
<evidence type="ECO:0000313" key="5">
    <source>
        <dbReference type="EMBL" id="KZC08525.1"/>
    </source>
</evidence>
<comment type="similarity">
    <text evidence="4">Belongs to the adenylate kinase family.</text>
</comment>
<dbReference type="Gene3D" id="3.40.50.300">
    <property type="entry name" value="P-loop containing nucleotide triphosphate hydrolases"/>
    <property type="match status" value="1"/>
</dbReference>
<proteinExistence type="inferred from homology"/>
<evidence type="ECO:0000313" key="6">
    <source>
        <dbReference type="Proteomes" id="UP000076502"/>
    </source>
</evidence>
<keyword evidence="6" id="KW-1185">Reference proteome</keyword>
<dbReference type="PRINTS" id="PR00094">
    <property type="entry name" value="ADENYLTKNASE"/>
</dbReference>
<keyword evidence="3 4" id="KW-0418">Kinase</keyword>
<organism evidence="5 6">
    <name type="scientific">Dufourea novaeangliae</name>
    <name type="common">Sweat bee</name>
    <dbReference type="NCBI Taxonomy" id="178035"/>
    <lineage>
        <taxon>Eukaryota</taxon>
        <taxon>Metazoa</taxon>
        <taxon>Ecdysozoa</taxon>
        <taxon>Arthropoda</taxon>
        <taxon>Hexapoda</taxon>
        <taxon>Insecta</taxon>
        <taxon>Pterygota</taxon>
        <taxon>Neoptera</taxon>
        <taxon>Endopterygota</taxon>
        <taxon>Hymenoptera</taxon>
        <taxon>Apocrita</taxon>
        <taxon>Aculeata</taxon>
        <taxon>Apoidea</taxon>
        <taxon>Anthophila</taxon>
        <taxon>Halictidae</taxon>
        <taxon>Rophitinae</taxon>
        <taxon>Dufourea</taxon>
    </lineage>
</organism>
<evidence type="ECO:0000256" key="4">
    <source>
        <dbReference type="RuleBase" id="RU003330"/>
    </source>
</evidence>
<dbReference type="GO" id="GO:0005524">
    <property type="term" value="F:ATP binding"/>
    <property type="evidence" value="ECO:0007669"/>
    <property type="project" value="InterPro"/>
</dbReference>
<dbReference type="AlphaFoldDB" id="A0A154P9E3"/>
<gene>
    <name evidence="5" type="ORF">WN55_10843</name>
</gene>
<dbReference type="CDD" id="cd01428">
    <property type="entry name" value="ADK"/>
    <property type="match status" value="1"/>
</dbReference>
<evidence type="ECO:0000256" key="3">
    <source>
        <dbReference type="ARBA" id="ARBA00022777"/>
    </source>
</evidence>
<dbReference type="Pfam" id="PF00406">
    <property type="entry name" value="ADK"/>
    <property type="match status" value="1"/>
</dbReference>
<accession>A0A154P9E3</accession>
<dbReference type="STRING" id="178035.A0A154P9E3"/>
<dbReference type="InterPro" id="IPR000850">
    <property type="entry name" value="Adenylat/UMP-CMP_kin"/>
</dbReference>
<dbReference type="PANTHER" id="PTHR23359">
    <property type="entry name" value="NUCLEOTIDE KINASE"/>
    <property type="match status" value="1"/>
</dbReference>
<dbReference type="GO" id="GO:0019205">
    <property type="term" value="F:nucleobase-containing compound kinase activity"/>
    <property type="evidence" value="ECO:0007669"/>
    <property type="project" value="InterPro"/>
</dbReference>